<dbReference type="GO" id="GO:0003677">
    <property type="term" value="F:DNA binding"/>
    <property type="evidence" value="ECO:0007669"/>
    <property type="project" value="InterPro"/>
</dbReference>
<keyword evidence="3 6" id="KW-0067">ATP-binding</keyword>
<dbReference type="AlphaFoldDB" id="A0A8J2V2L6"/>
<organism evidence="6 7">
    <name type="scientific">Aquisalinus flavus</name>
    <dbReference type="NCBI Taxonomy" id="1526572"/>
    <lineage>
        <taxon>Bacteria</taxon>
        <taxon>Pseudomonadati</taxon>
        <taxon>Pseudomonadota</taxon>
        <taxon>Alphaproteobacteria</taxon>
        <taxon>Parvularculales</taxon>
        <taxon>Parvularculaceae</taxon>
        <taxon>Aquisalinus</taxon>
    </lineage>
</organism>
<dbReference type="InterPro" id="IPR003439">
    <property type="entry name" value="ABC_transporter-like_ATP-bd"/>
</dbReference>
<dbReference type="PANTHER" id="PTHR19211:SF14">
    <property type="entry name" value="ATP-BINDING CASSETTE SUB-FAMILY F MEMBER 1"/>
    <property type="match status" value="1"/>
</dbReference>
<dbReference type="GO" id="GO:0016887">
    <property type="term" value="F:ATP hydrolysis activity"/>
    <property type="evidence" value="ECO:0007669"/>
    <property type="project" value="InterPro"/>
</dbReference>
<dbReference type="InterPro" id="IPR037118">
    <property type="entry name" value="Val-tRNA_synth_C_sf"/>
</dbReference>
<dbReference type="Pfam" id="PF00005">
    <property type="entry name" value="ABC_tran"/>
    <property type="match status" value="2"/>
</dbReference>
<sequence length="637" mass="70502">MMLHINDLTYRIEGRVLFDQATAAISDGWKVGFVGRNGTGKSTMLKLIREEISPDDGSLSLRKGRRIGSVAQEAPATRDSLLDTVLVADTERTALLAEAETASDPIRIAEIQTRLADIDAHSAEARAAIILSGLGFDHVAQARPCSDFSGGWRMRVALAAVLFAAPDLLLLDEPTNYLDMEGALWLENYIRRYPYTALIVSHDRGLLNSAVTHILALEQGKLSVHNGNYDTYERRRAEQRAVAMAQATKQDAARRHMQSFVDRFRAKASKAKQAQSRIKMLEKMQAVSIPIEERTIPFHFPDPKPPMAPPIVRVVEADLGYTEGQPVLRDVNLRIDQDDRIAILGSNGQGKSTLVKAISGRLPALSGNVYRSKKLRIAYFAQHQIDELKPKQSPYDHVRALMPDGTEAEVRARTAQIGFGPDKADVLAEKLSGGEKARLLFGLITFEGPHLMILDEPTNHLDIDSREALMMALNEYQGAVILITHDAHLAEAVADRLWLIKNGRAERFDGDLSDYRDLILDANRTEKSDKKPVESKPLISKADQRKAAADMRKALSPLKKTCEDLEKAMDRLHGEIAQIDQALAAPGLFEKDIARATQLSKDRARTVEALAQAEEDWLGATETYEHARAEAEQALPG</sequence>
<dbReference type="InterPro" id="IPR032781">
    <property type="entry name" value="ABC_tran_Xtn"/>
</dbReference>
<proteinExistence type="predicted"/>
<evidence type="ECO:0000259" key="5">
    <source>
        <dbReference type="PROSITE" id="PS50893"/>
    </source>
</evidence>
<dbReference type="FunFam" id="3.40.50.300:FF:000011">
    <property type="entry name" value="Putative ABC transporter ATP-binding component"/>
    <property type="match status" value="1"/>
</dbReference>
<evidence type="ECO:0000256" key="2">
    <source>
        <dbReference type="ARBA" id="ARBA00022741"/>
    </source>
</evidence>
<dbReference type="InterPro" id="IPR032524">
    <property type="entry name" value="ABC_tran_C"/>
</dbReference>
<evidence type="ECO:0000256" key="4">
    <source>
        <dbReference type="SAM" id="Coils"/>
    </source>
</evidence>
<feature type="coiled-coil region" evidence="4">
    <location>
        <begin position="562"/>
        <end position="616"/>
    </location>
</feature>
<evidence type="ECO:0000256" key="1">
    <source>
        <dbReference type="ARBA" id="ARBA00022737"/>
    </source>
</evidence>
<dbReference type="PROSITE" id="PS50893">
    <property type="entry name" value="ABC_TRANSPORTER_2"/>
    <property type="match status" value="2"/>
</dbReference>
<dbReference type="InterPro" id="IPR050611">
    <property type="entry name" value="ABCF"/>
</dbReference>
<name>A0A8J2V2L6_9PROT</name>
<keyword evidence="2" id="KW-0547">Nucleotide-binding</keyword>
<feature type="domain" description="ABC transporter" evidence="5">
    <location>
        <begin position="312"/>
        <end position="527"/>
    </location>
</feature>
<dbReference type="InterPro" id="IPR003593">
    <property type="entry name" value="AAA+_ATPase"/>
</dbReference>
<dbReference type="Gene3D" id="1.10.287.380">
    <property type="entry name" value="Valyl-tRNA synthetase, C-terminal domain"/>
    <property type="match status" value="1"/>
</dbReference>
<dbReference type="GO" id="GO:0005524">
    <property type="term" value="F:ATP binding"/>
    <property type="evidence" value="ECO:0007669"/>
    <property type="project" value="UniProtKB-KW"/>
</dbReference>
<keyword evidence="1" id="KW-0677">Repeat</keyword>
<keyword evidence="7" id="KW-1185">Reference proteome</keyword>
<dbReference type="Gene3D" id="3.40.50.300">
    <property type="entry name" value="P-loop containing nucleotide triphosphate hydrolases"/>
    <property type="match status" value="2"/>
</dbReference>
<dbReference type="InterPro" id="IPR027417">
    <property type="entry name" value="P-loop_NTPase"/>
</dbReference>
<dbReference type="InterPro" id="IPR017871">
    <property type="entry name" value="ABC_transporter-like_CS"/>
</dbReference>
<protein>
    <submittedName>
        <fullName evidence="6">ABC transporter ATP-binding protein</fullName>
    </submittedName>
</protein>
<evidence type="ECO:0000256" key="3">
    <source>
        <dbReference type="ARBA" id="ARBA00022840"/>
    </source>
</evidence>
<feature type="domain" description="ABC transporter" evidence="5">
    <location>
        <begin position="3"/>
        <end position="244"/>
    </location>
</feature>
<evidence type="ECO:0000313" key="6">
    <source>
        <dbReference type="EMBL" id="GGD04772.1"/>
    </source>
</evidence>
<reference evidence="6" key="2">
    <citation type="submission" date="2020-09" db="EMBL/GenBank/DDBJ databases">
        <authorList>
            <person name="Sun Q."/>
            <person name="Zhou Y."/>
        </authorList>
    </citation>
    <scope>NUCLEOTIDE SEQUENCE</scope>
    <source>
        <strain evidence="6">CGMCC 1.12921</strain>
    </source>
</reference>
<dbReference type="Pfam" id="PF12848">
    <property type="entry name" value="ABC_tran_Xtn"/>
    <property type="match status" value="1"/>
</dbReference>
<dbReference type="PROSITE" id="PS00211">
    <property type="entry name" value="ABC_TRANSPORTER_1"/>
    <property type="match status" value="2"/>
</dbReference>
<dbReference type="CDD" id="cd03221">
    <property type="entry name" value="ABCF_EF-3"/>
    <property type="match status" value="2"/>
</dbReference>
<dbReference type="Pfam" id="PF16326">
    <property type="entry name" value="ABC_tran_CTD"/>
    <property type="match status" value="1"/>
</dbReference>
<dbReference type="EMBL" id="BMGH01000001">
    <property type="protein sequence ID" value="GGD04772.1"/>
    <property type="molecule type" value="Genomic_DNA"/>
</dbReference>
<accession>A0A8J2V2L6</accession>
<dbReference type="SMART" id="SM00382">
    <property type="entry name" value="AAA"/>
    <property type="match status" value="2"/>
</dbReference>
<gene>
    <name evidence="6" type="ORF">GCM10011342_12170</name>
</gene>
<keyword evidence="4" id="KW-0175">Coiled coil</keyword>
<comment type="caution">
    <text evidence="6">The sequence shown here is derived from an EMBL/GenBank/DDBJ whole genome shotgun (WGS) entry which is preliminary data.</text>
</comment>
<dbReference type="PANTHER" id="PTHR19211">
    <property type="entry name" value="ATP-BINDING TRANSPORT PROTEIN-RELATED"/>
    <property type="match status" value="1"/>
</dbReference>
<dbReference type="SUPFAM" id="SSF52540">
    <property type="entry name" value="P-loop containing nucleoside triphosphate hydrolases"/>
    <property type="match status" value="2"/>
</dbReference>
<dbReference type="Proteomes" id="UP000613582">
    <property type="component" value="Unassembled WGS sequence"/>
</dbReference>
<evidence type="ECO:0000313" key="7">
    <source>
        <dbReference type="Proteomes" id="UP000613582"/>
    </source>
</evidence>
<reference evidence="6" key="1">
    <citation type="journal article" date="2014" name="Int. J. Syst. Evol. Microbiol.">
        <title>Complete genome sequence of Corynebacterium casei LMG S-19264T (=DSM 44701T), isolated from a smear-ripened cheese.</title>
        <authorList>
            <consortium name="US DOE Joint Genome Institute (JGI-PGF)"/>
            <person name="Walter F."/>
            <person name="Albersmeier A."/>
            <person name="Kalinowski J."/>
            <person name="Ruckert C."/>
        </authorList>
    </citation>
    <scope>NUCLEOTIDE SEQUENCE</scope>
    <source>
        <strain evidence="6">CGMCC 1.12921</strain>
    </source>
</reference>
<dbReference type="RefSeq" id="WP_229731422.1">
    <property type="nucleotide sequence ID" value="NZ_BMGH01000001.1"/>
</dbReference>